<dbReference type="EMBL" id="JAYFUL010000039">
    <property type="protein sequence ID" value="MEA5259887.1"/>
    <property type="molecule type" value="Genomic_DNA"/>
</dbReference>
<comment type="caution">
    <text evidence="2">The sequence shown here is derived from an EMBL/GenBank/DDBJ whole genome shotgun (WGS) entry which is preliminary data.</text>
</comment>
<name>A0ABU5QS17_9BACT</name>
<evidence type="ECO:0000256" key="1">
    <source>
        <dbReference type="SAM" id="SignalP"/>
    </source>
</evidence>
<gene>
    <name evidence="2" type="ORF">VB264_18965</name>
</gene>
<feature type="signal peptide" evidence="1">
    <location>
        <begin position="1"/>
        <end position="24"/>
    </location>
</feature>
<evidence type="ECO:0000313" key="2">
    <source>
        <dbReference type="EMBL" id="MEA5259887.1"/>
    </source>
</evidence>
<sequence>MKMTLTKILFFCSTILALAMPSKADVALFEKSEKAIAKTNFLRVTEAIISHANITKSATAVTIDDDTNNSSKKAKRNYIGISRVKARKSNAIDNKQLKLNDNYLEAQKSSDTVNWVAQRTAFWNNWIDKCFPAKNWSNTTFQTIGRNYNDFKQTNPILDNEMKAMYNTLADANNYLPGVINSGAENSDPVKVTVAKNEIFYKIVYKGGNINSPSPYYLSESEYNWIKANPSQLEQKLGLPLSSVSAEYDVFTIKSLADDNVIFQSIIAPTKQFANATPNTVYNTPGGKIQSLIINNTKSDRWLKSSTPKEQINPKCLPQIDN</sequence>
<organism evidence="2 3">
    <name type="scientific">Arcicella aquatica</name>
    <dbReference type="NCBI Taxonomy" id="217141"/>
    <lineage>
        <taxon>Bacteria</taxon>
        <taxon>Pseudomonadati</taxon>
        <taxon>Bacteroidota</taxon>
        <taxon>Cytophagia</taxon>
        <taxon>Cytophagales</taxon>
        <taxon>Flectobacillaceae</taxon>
        <taxon>Arcicella</taxon>
    </lineage>
</organism>
<proteinExistence type="predicted"/>
<reference evidence="2 3" key="1">
    <citation type="submission" date="2023-12" db="EMBL/GenBank/DDBJ databases">
        <title>Novel species of the genus Arcicella isolated from rivers.</title>
        <authorList>
            <person name="Lu H."/>
        </authorList>
    </citation>
    <scope>NUCLEOTIDE SEQUENCE [LARGE SCALE GENOMIC DNA]</scope>
    <source>
        <strain evidence="2 3">LMG 21963</strain>
    </source>
</reference>
<evidence type="ECO:0000313" key="3">
    <source>
        <dbReference type="Proteomes" id="UP001304671"/>
    </source>
</evidence>
<dbReference type="Proteomes" id="UP001304671">
    <property type="component" value="Unassembled WGS sequence"/>
</dbReference>
<keyword evidence="1" id="KW-0732">Signal</keyword>
<dbReference type="RefSeq" id="WP_323251900.1">
    <property type="nucleotide sequence ID" value="NZ_JAYFUL010000039.1"/>
</dbReference>
<protein>
    <submittedName>
        <fullName evidence="2">Uncharacterized protein</fullName>
    </submittedName>
</protein>
<keyword evidence="3" id="KW-1185">Reference proteome</keyword>
<accession>A0ABU5QS17</accession>
<feature type="chain" id="PRO_5046354708" evidence="1">
    <location>
        <begin position="25"/>
        <end position="322"/>
    </location>
</feature>